<dbReference type="STRING" id="1604334.SAMN05421546_1523"/>
<evidence type="ECO:0000313" key="2">
    <source>
        <dbReference type="Proteomes" id="UP000241788"/>
    </source>
</evidence>
<accession>A0A1N6U1E4</accession>
<dbReference type="EMBL" id="FTLW01000003">
    <property type="protein sequence ID" value="SIQ59458.1"/>
    <property type="molecule type" value="Genomic_DNA"/>
</dbReference>
<dbReference type="PANTHER" id="PTHR41774:SF1">
    <property type="entry name" value="NGG1P INTERACTING FACTOR NIF3"/>
    <property type="match status" value="1"/>
</dbReference>
<keyword evidence="2" id="KW-1185">Reference proteome</keyword>
<evidence type="ECO:0000313" key="1">
    <source>
        <dbReference type="EMBL" id="SIQ59458.1"/>
    </source>
</evidence>
<sequence>MQLLPVYRVTVFVPPEYVETLRAGIHAVDALALGDYSEVMWITPGGQEEFRPGAAAHPTLGSAGELVRSDTVRIEFAIPRDAERLQRVLSEGVHRHHPWEVPAVFVDESWFPMPEVAT</sequence>
<dbReference type="Gene3D" id="3.30.70.120">
    <property type="match status" value="1"/>
</dbReference>
<dbReference type="Proteomes" id="UP000241788">
    <property type="component" value="Unassembled WGS sequence"/>
</dbReference>
<dbReference type="RefSeq" id="WP_076586896.1">
    <property type="nucleotide sequence ID" value="NZ_FTLW01000003.1"/>
</dbReference>
<dbReference type="SUPFAM" id="SSF102705">
    <property type="entry name" value="NIF3 (NGG1p interacting factor 3)-like"/>
    <property type="match status" value="1"/>
</dbReference>
<protein>
    <submittedName>
        <fullName evidence="1">Uncharacterized protein</fullName>
    </submittedName>
</protein>
<name>A0A1N6U1E4_9GAMM</name>
<dbReference type="InterPro" id="IPR015867">
    <property type="entry name" value="N-reg_PII/ATP_PRibTrfase_C"/>
</dbReference>
<dbReference type="AlphaFoldDB" id="A0A1N6U1E4"/>
<dbReference type="OrthoDB" id="7061445at2"/>
<proteinExistence type="predicted"/>
<gene>
    <name evidence="1" type="ORF">SAMN05421546_1523</name>
</gene>
<reference evidence="2" key="1">
    <citation type="submission" date="2017-01" db="EMBL/GenBank/DDBJ databases">
        <authorList>
            <person name="Varghese N."/>
            <person name="Submissions S."/>
        </authorList>
    </citation>
    <scope>NUCLEOTIDE SEQUENCE [LARGE SCALE GENOMIC DNA]</scope>
    <source>
        <strain evidence="2">UM1</strain>
    </source>
</reference>
<dbReference type="PANTHER" id="PTHR41774">
    <property type="match status" value="1"/>
</dbReference>
<dbReference type="InterPro" id="IPR036069">
    <property type="entry name" value="DUF34/NIF3_sf"/>
</dbReference>
<organism evidence="1 2">
    <name type="scientific">Solilutibacter tolerans</name>
    <dbReference type="NCBI Taxonomy" id="1604334"/>
    <lineage>
        <taxon>Bacteria</taxon>
        <taxon>Pseudomonadati</taxon>
        <taxon>Pseudomonadota</taxon>
        <taxon>Gammaproteobacteria</taxon>
        <taxon>Lysobacterales</taxon>
        <taxon>Lysobacteraceae</taxon>
        <taxon>Solilutibacter</taxon>
    </lineage>
</organism>